<feature type="region of interest" description="Disordered" evidence="1">
    <location>
        <begin position="1"/>
        <end position="23"/>
    </location>
</feature>
<proteinExistence type="predicted"/>
<dbReference type="RefSeq" id="WP_229422593.1">
    <property type="nucleotide sequence ID" value="NZ_CP040017.1"/>
</dbReference>
<dbReference type="Proteomes" id="UP000584325">
    <property type="component" value="Unassembled WGS sequence"/>
</dbReference>
<evidence type="ECO:0000313" key="3">
    <source>
        <dbReference type="Proteomes" id="UP000584325"/>
    </source>
</evidence>
<comment type="caution">
    <text evidence="2">The sequence shown here is derived from an EMBL/GenBank/DDBJ whole genome shotgun (WGS) entry which is preliminary data.</text>
</comment>
<evidence type="ECO:0000313" key="2">
    <source>
        <dbReference type="EMBL" id="MBB3221575.1"/>
    </source>
</evidence>
<name>A0A7W5HAM6_9BURK</name>
<reference evidence="2 3" key="1">
    <citation type="submission" date="2020-08" db="EMBL/GenBank/DDBJ databases">
        <title>Genomic Encyclopedia of Type Strains, Phase III (KMG-III): the genomes of soil and plant-associated and newly described type strains.</title>
        <authorList>
            <person name="Whitman W."/>
        </authorList>
    </citation>
    <scope>NUCLEOTIDE SEQUENCE [LARGE SCALE GENOMIC DNA]</scope>
    <source>
        <strain evidence="2 3">CECT 7753</strain>
    </source>
</reference>
<gene>
    <name evidence="2" type="ORF">FHS02_002382</name>
</gene>
<accession>A0A7W5HAM6</accession>
<evidence type="ECO:0000256" key="1">
    <source>
        <dbReference type="SAM" id="MobiDB-lite"/>
    </source>
</evidence>
<organism evidence="2 3">
    <name type="scientific">Pseudoduganella umbonata</name>
    <dbReference type="NCBI Taxonomy" id="864828"/>
    <lineage>
        <taxon>Bacteria</taxon>
        <taxon>Pseudomonadati</taxon>
        <taxon>Pseudomonadota</taxon>
        <taxon>Betaproteobacteria</taxon>
        <taxon>Burkholderiales</taxon>
        <taxon>Oxalobacteraceae</taxon>
        <taxon>Telluria group</taxon>
        <taxon>Pseudoduganella</taxon>
    </lineage>
</organism>
<dbReference type="AlphaFoldDB" id="A0A7W5HAM6"/>
<protein>
    <submittedName>
        <fullName evidence="2">Uncharacterized protein</fullName>
    </submittedName>
</protein>
<sequence>MSDAMPDTMPDAISDKQPDKYPVTPDGRYFVVNGRLWRTSNPHLAPDVRQELVVQLMNARRQVGAAKKADDAAAERSARAAVDEAKRALGERGPVWWTDGAPDFNRRMVGNTPYADWYAGIAQPE</sequence>
<dbReference type="EMBL" id="JACHXS010000003">
    <property type="protein sequence ID" value="MBB3221575.1"/>
    <property type="molecule type" value="Genomic_DNA"/>
</dbReference>